<evidence type="ECO:0000256" key="1">
    <source>
        <dbReference type="SAM" id="MobiDB-lite"/>
    </source>
</evidence>
<feature type="region of interest" description="Disordered" evidence="1">
    <location>
        <begin position="1"/>
        <end position="20"/>
    </location>
</feature>
<sequence>MFNTGATTQETEQPIPDQQRRTLFNIYHRRTVTHHDTRTSSEETRSPNTGQYMQQQFCLAREIFQERGTANASQETERPNIDQQRIDLFNIYHRRTVAAHNCRTYFEEDEYEVHSPNTATNDQSCQRMQDNTLLINIQSEMYVYIYKD</sequence>
<proteinExistence type="predicted"/>
<evidence type="ECO:0000313" key="3">
    <source>
        <dbReference type="RefSeq" id="XP_006823121.1"/>
    </source>
</evidence>
<name>A0ABM0MSY0_SACKO</name>
<accession>A0ABM0MSY0</accession>
<dbReference type="Proteomes" id="UP000694865">
    <property type="component" value="Unplaced"/>
</dbReference>
<dbReference type="RefSeq" id="XP_006823121.1">
    <property type="nucleotide sequence ID" value="XM_006823058.1"/>
</dbReference>
<feature type="compositionally biased region" description="Polar residues" evidence="1">
    <location>
        <begin position="1"/>
        <end position="12"/>
    </location>
</feature>
<keyword evidence="2" id="KW-1185">Reference proteome</keyword>
<gene>
    <name evidence="3" type="primary">LOC102804389</name>
</gene>
<dbReference type="GeneID" id="102804389"/>
<evidence type="ECO:0000313" key="2">
    <source>
        <dbReference type="Proteomes" id="UP000694865"/>
    </source>
</evidence>
<protein>
    <submittedName>
        <fullName evidence="3">Uncharacterized protein LOC102804389</fullName>
    </submittedName>
</protein>
<organism evidence="2 3">
    <name type="scientific">Saccoglossus kowalevskii</name>
    <name type="common">Acorn worm</name>
    <dbReference type="NCBI Taxonomy" id="10224"/>
    <lineage>
        <taxon>Eukaryota</taxon>
        <taxon>Metazoa</taxon>
        <taxon>Hemichordata</taxon>
        <taxon>Enteropneusta</taxon>
        <taxon>Harrimaniidae</taxon>
        <taxon>Saccoglossus</taxon>
    </lineage>
</organism>
<reference evidence="3" key="1">
    <citation type="submission" date="2025-08" db="UniProtKB">
        <authorList>
            <consortium name="RefSeq"/>
        </authorList>
    </citation>
    <scope>IDENTIFICATION</scope>
    <source>
        <tissue evidence="3">Testes</tissue>
    </source>
</reference>